<accession>A0A1D6G2P7</accession>
<dbReference type="SUPFAM" id="SSF48317">
    <property type="entry name" value="Acid phosphatase/Vanadium-dependent haloperoxidase"/>
    <property type="match status" value="1"/>
</dbReference>
<evidence type="ECO:0000313" key="7">
    <source>
        <dbReference type="EMBL" id="AQK97648.1"/>
    </source>
</evidence>
<evidence type="ECO:0000256" key="5">
    <source>
        <dbReference type="ARBA" id="ARBA00023136"/>
    </source>
</evidence>
<comment type="subcellular location">
    <subcellularLocation>
        <location evidence="1">Membrane</location>
        <topology evidence="1">Multi-pass membrane protein</topology>
    </subcellularLocation>
</comment>
<dbReference type="Gene3D" id="1.20.144.10">
    <property type="entry name" value="Phosphatidic acid phosphatase type 2/haloperoxidase"/>
    <property type="match status" value="1"/>
</dbReference>
<dbReference type="AlphaFoldDB" id="A0A1D6G2P7"/>
<evidence type="ECO:0000256" key="4">
    <source>
        <dbReference type="ARBA" id="ARBA00022989"/>
    </source>
</evidence>
<dbReference type="InterPro" id="IPR036938">
    <property type="entry name" value="PAP2/HPO_sf"/>
</dbReference>
<dbReference type="PANTHER" id="PTHR10165">
    <property type="entry name" value="LIPID PHOSPHATE PHOSPHATASE"/>
    <property type="match status" value="1"/>
</dbReference>
<dbReference type="InterPro" id="IPR000326">
    <property type="entry name" value="PAP2/HPO"/>
</dbReference>
<organism evidence="7">
    <name type="scientific">Zea mays</name>
    <name type="common">Maize</name>
    <dbReference type="NCBI Taxonomy" id="4577"/>
    <lineage>
        <taxon>Eukaryota</taxon>
        <taxon>Viridiplantae</taxon>
        <taxon>Streptophyta</taxon>
        <taxon>Embryophyta</taxon>
        <taxon>Tracheophyta</taxon>
        <taxon>Spermatophyta</taxon>
        <taxon>Magnoliopsida</taxon>
        <taxon>Liliopsida</taxon>
        <taxon>Poales</taxon>
        <taxon>Poaceae</taxon>
        <taxon>PACMAD clade</taxon>
        <taxon>Panicoideae</taxon>
        <taxon>Andropogonodae</taxon>
        <taxon>Andropogoneae</taxon>
        <taxon>Tripsacinae</taxon>
        <taxon>Zea</taxon>
    </lineage>
</organism>
<dbReference type="EMBL" id="CM000784">
    <property type="protein sequence ID" value="AQK97648.1"/>
    <property type="molecule type" value="Genomic_DNA"/>
</dbReference>
<evidence type="ECO:0000256" key="2">
    <source>
        <dbReference type="ARBA" id="ARBA00008816"/>
    </source>
</evidence>
<dbReference type="GO" id="GO:0006644">
    <property type="term" value="P:phospholipid metabolic process"/>
    <property type="evidence" value="ECO:0007669"/>
    <property type="project" value="InterPro"/>
</dbReference>
<gene>
    <name evidence="7" type="ORF">ZEAMMB73_Zm00001d011638</name>
</gene>
<dbReference type="PANTHER" id="PTHR10165:SF99">
    <property type="entry name" value="ACID PHOSPHATASE ACP2"/>
    <property type="match status" value="1"/>
</dbReference>
<dbReference type="Pfam" id="PF01569">
    <property type="entry name" value="PAP2"/>
    <property type="match status" value="1"/>
</dbReference>
<accession>A0A3L6DS96</accession>
<dbReference type="GO" id="GO:0016020">
    <property type="term" value="C:membrane"/>
    <property type="evidence" value="ECO:0007669"/>
    <property type="project" value="UniProtKB-SubCell"/>
</dbReference>
<dbReference type="InterPro" id="IPR043216">
    <property type="entry name" value="PAP-like"/>
</dbReference>
<feature type="domain" description="Phosphatidic acid phosphatase type 2/haloperoxidase" evidence="6">
    <location>
        <begin position="157"/>
        <end position="226"/>
    </location>
</feature>
<sequence length="228" mass="25620">MGTTDETVILQLPRPRILAIFQPAAQPVTRRRAGSSDPSSTRGRCDFLRPVCLDGFVHGVRSAHSHRMVLIVIASQEETRKEKVEEQQESRRKQACPYAEPFHRFVGSEMMTDLRYPMKGNTVPFWAVPIIGIIGPMVIITVIYFKKRNVYDLHHAILGLLFSVLITAVLTDAIKDGVGRPRPDFFWRCFPDGKPEYNNFTTGAICHGQASVIKEGHKSFPSGHTSCK</sequence>
<evidence type="ECO:0000259" key="6">
    <source>
        <dbReference type="Pfam" id="PF01569"/>
    </source>
</evidence>
<keyword evidence="3" id="KW-0812">Transmembrane</keyword>
<protein>
    <submittedName>
        <fullName evidence="7">Lipid phosphate phosphatase 2</fullName>
    </submittedName>
</protein>
<proteinExistence type="inferred from homology"/>
<reference evidence="7" key="1">
    <citation type="submission" date="2015-12" db="EMBL/GenBank/DDBJ databases">
        <title>Update maize B73 reference genome by single molecule sequencing technologies.</title>
        <authorList>
            <consortium name="Maize Genome Sequencing Project"/>
            <person name="Ware D."/>
        </authorList>
    </citation>
    <scope>NUCLEOTIDE SEQUENCE</scope>
    <source>
        <tissue evidence="7">Seedling</tissue>
    </source>
</reference>
<keyword evidence="5" id="KW-0472">Membrane</keyword>
<name>A0A1D6G2P7_MAIZE</name>
<evidence type="ECO:0000256" key="1">
    <source>
        <dbReference type="ARBA" id="ARBA00004141"/>
    </source>
</evidence>
<keyword evidence="4" id="KW-1133">Transmembrane helix</keyword>
<evidence type="ECO:0000256" key="3">
    <source>
        <dbReference type="ARBA" id="ARBA00022692"/>
    </source>
</evidence>
<comment type="similarity">
    <text evidence="2">Belongs to the PA-phosphatase related phosphoesterase family.</text>
</comment>